<evidence type="ECO:0000313" key="2">
    <source>
        <dbReference type="EMBL" id="OAX37848.1"/>
    </source>
</evidence>
<proteinExistence type="predicted"/>
<sequence>MALSFYSFLIISARIFFIDVPQTWFSATSQNGRFVPWSSWGPQHSRSVEVPRQIKKIRVGGSCVVWAVLVPGSSVKFQAYMADSSPSAVAGGVGKVVRGPTIFEARSARHWETGSTYLPYVEVVNNCVFDDYVHDIILDEEMMLIFSNTDVNGTVDIVIFDM</sequence>
<evidence type="ECO:0000313" key="3">
    <source>
        <dbReference type="Proteomes" id="UP000092154"/>
    </source>
</evidence>
<reference evidence="2 3" key="1">
    <citation type="submission" date="2016-06" db="EMBL/GenBank/DDBJ databases">
        <title>Comparative genomics of the ectomycorrhizal sister species Rhizopogon vinicolor and Rhizopogon vesiculosus (Basidiomycota: Boletales) reveals a divergence of the mating type B locus.</title>
        <authorList>
            <consortium name="DOE Joint Genome Institute"/>
            <person name="Mujic A.B."/>
            <person name="Kuo A."/>
            <person name="Tritt A."/>
            <person name="Lipzen A."/>
            <person name="Chen C."/>
            <person name="Johnson J."/>
            <person name="Sharma A."/>
            <person name="Barry K."/>
            <person name="Grigoriev I.V."/>
            <person name="Spatafora J.W."/>
        </authorList>
    </citation>
    <scope>NUCLEOTIDE SEQUENCE [LARGE SCALE GENOMIC DNA]</scope>
    <source>
        <strain evidence="2 3">AM-OR11-026</strain>
    </source>
</reference>
<dbReference type="OrthoDB" id="2663339at2759"/>
<organism evidence="2 3">
    <name type="scientific">Rhizopogon vinicolor AM-OR11-026</name>
    <dbReference type="NCBI Taxonomy" id="1314800"/>
    <lineage>
        <taxon>Eukaryota</taxon>
        <taxon>Fungi</taxon>
        <taxon>Dikarya</taxon>
        <taxon>Basidiomycota</taxon>
        <taxon>Agaricomycotina</taxon>
        <taxon>Agaricomycetes</taxon>
        <taxon>Agaricomycetidae</taxon>
        <taxon>Boletales</taxon>
        <taxon>Suillineae</taxon>
        <taxon>Rhizopogonaceae</taxon>
        <taxon>Rhizopogon</taxon>
    </lineage>
</organism>
<dbReference type="Proteomes" id="UP000092154">
    <property type="component" value="Unassembled WGS sequence"/>
</dbReference>
<keyword evidence="1" id="KW-0732">Signal</keyword>
<feature type="chain" id="PRO_5008597659" evidence="1">
    <location>
        <begin position="18"/>
        <end position="162"/>
    </location>
</feature>
<feature type="signal peptide" evidence="1">
    <location>
        <begin position="1"/>
        <end position="17"/>
    </location>
</feature>
<protein>
    <submittedName>
        <fullName evidence="2">Uncharacterized protein</fullName>
    </submittedName>
</protein>
<accession>A0A1B7MZ09</accession>
<name>A0A1B7MZ09_9AGAM</name>
<keyword evidence="3" id="KW-1185">Reference proteome</keyword>
<dbReference type="EMBL" id="KV448327">
    <property type="protein sequence ID" value="OAX37848.1"/>
    <property type="molecule type" value="Genomic_DNA"/>
</dbReference>
<gene>
    <name evidence="2" type="ORF">K503DRAFT_207476</name>
</gene>
<dbReference type="AlphaFoldDB" id="A0A1B7MZ09"/>
<evidence type="ECO:0000256" key="1">
    <source>
        <dbReference type="SAM" id="SignalP"/>
    </source>
</evidence>
<dbReference type="InParanoid" id="A0A1B7MZ09"/>